<dbReference type="InterPro" id="IPR050127">
    <property type="entry name" value="Serine_Proteases_S1"/>
</dbReference>
<dbReference type="FunFam" id="2.40.10.10:FF:000061">
    <property type="entry name" value="Hepatocyte growth factor activator"/>
    <property type="match status" value="1"/>
</dbReference>
<dbReference type="GeneTree" id="ENSGT00940000159778"/>
<reference evidence="7 8" key="1">
    <citation type="submission" date="2019-11" db="EMBL/GenBank/DDBJ databases">
        <title>Strigops habroptila (kakapo) genome, bStrHab1, primary haplotype, v2.</title>
        <authorList>
            <person name="Jarvis E.D."/>
            <person name="Howard J."/>
            <person name="Rhie A."/>
            <person name="Phillippy A."/>
            <person name="Korlach J."/>
            <person name="Digby A."/>
            <person name="Iorns D."/>
            <person name="Eason D."/>
            <person name="Robertson B."/>
            <person name="Raemaekers T."/>
            <person name="Howe K."/>
            <person name="Lewin H."/>
            <person name="Damas J."/>
            <person name="Hastie A."/>
            <person name="Tracey A."/>
            <person name="Chow W."/>
            <person name="Fedrigo O."/>
        </authorList>
    </citation>
    <scope>NUCLEOTIDE SEQUENCE [LARGE SCALE GENOMIC DNA]</scope>
</reference>
<dbReference type="PROSITE" id="PS00134">
    <property type="entry name" value="TRYPSIN_HIS"/>
    <property type="match status" value="1"/>
</dbReference>
<feature type="domain" description="Peptidase S1" evidence="6">
    <location>
        <begin position="36"/>
        <end position="273"/>
    </location>
</feature>
<dbReference type="InterPro" id="IPR043504">
    <property type="entry name" value="Peptidase_S1_PA_chymotrypsin"/>
</dbReference>
<dbReference type="InterPro" id="IPR009003">
    <property type="entry name" value="Peptidase_S1_PA"/>
</dbReference>
<keyword evidence="4" id="KW-1015">Disulfide bond</keyword>
<protein>
    <recommendedName>
        <fullName evidence="6">Peptidase S1 domain-containing protein</fullName>
    </recommendedName>
</protein>
<dbReference type="GO" id="GO:0007596">
    <property type="term" value="P:blood coagulation"/>
    <property type="evidence" value="ECO:0007669"/>
    <property type="project" value="TreeGrafter"/>
</dbReference>
<dbReference type="Pfam" id="PF00089">
    <property type="entry name" value="Trypsin"/>
    <property type="match status" value="1"/>
</dbReference>
<sequence>YSLMPYPFKSQQAGKGITRRSCGRRHKKRSFVRPRIVGGSSSLPGSHPWAAAIYIGESFCSGSLIQTCWVVSAAHCFANSPLKSTVTVVLGQHMFNKTTDVTQTFEIEKYILEQSLYSSYIFCSAALIKLKKNGQRCAVKSQFVQPICLPESNTIFPDQFKCQISGWGHRHENVSGYSDILQETLVPIIPEEKCRSPEIYGTEITENMLCAGYFDSTSDACQGDSGGPLACEENEISYLYGIVSWGDGCGRVNKPGVYTRVTNYVKWINEKIAPRKAS</sequence>
<dbReference type="PRINTS" id="PR00722">
    <property type="entry name" value="CHYMOTRYPSIN"/>
</dbReference>
<dbReference type="InterPro" id="IPR001314">
    <property type="entry name" value="Peptidase_S1A"/>
</dbReference>
<dbReference type="GO" id="GO:0004252">
    <property type="term" value="F:serine-type endopeptidase activity"/>
    <property type="evidence" value="ECO:0007669"/>
    <property type="project" value="InterPro"/>
</dbReference>
<evidence type="ECO:0000259" key="6">
    <source>
        <dbReference type="PROSITE" id="PS50240"/>
    </source>
</evidence>
<keyword evidence="8" id="KW-1185">Reference proteome</keyword>
<dbReference type="AlphaFoldDB" id="A0A672UWZ5"/>
<evidence type="ECO:0000256" key="4">
    <source>
        <dbReference type="ARBA" id="ARBA00023157"/>
    </source>
</evidence>
<keyword evidence="1 5" id="KW-0645">Protease</keyword>
<evidence type="ECO:0000256" key="1">
    <source>
        <dbReference type="ARBA" id="ARBA00022670"/>
    </source>
</evidence>
<dbReference type="GO" id="GO:0005791">
    <property type="term" value="C:rough endoplasmic reticulum"/>
    <property type="evidence" value="ECO:0007669"/>
    <property type="project" value="TreeGrafter"/>
</dbReference>
<evidence type="ECO:0000256" key="2">
    <source>
        <dbReference type="ARBA" id="ARBA00022801"/>
    </source>
</evidence>
<evidence type="ECO:0000313" key="7">
    <source>
        <dbReference type="Ensembl" id="ENSSHBP00005019802.1"/>
    </source>
</evidence>
<dbReference type="PROSITE" id="PS00135">
    <property type="entry name" value="TRYPSIN_SER"/>
    <property type="match status" value="1"/>
</dbReference>
<dbReference type="OMA" id="WINEWIR"/>
<accession>A0A672UWZ5</accession>
<dbReference type="GO" id="GO:0005615">
    <property type="term" value="C:extracellular space"/>
    <property type="evidence" value="ECO:0007669"/>
    <property type="project" value="TreeGrafter"/>
</dbReference>
<name>A0A672UWZ5_STRHB</name>
<dbReference type="InterPro" id="IPR001254">
    <property type="entry name" value="Trypsin_dom"/>
</dbReference>
<dbReference type="InParanoid" id="A0A672UWZ5"/>
<reference evidence="7" key="2">
    <citation type="submission" date="2025-08" db="UniProtKB">
        <authorList>
            <consortium name="Ensembl"/>
        </authorList>
    </citation>
    <scope>IDENTIFICATION</scope>
</reference>
<dbReference type="PROSITE" id="PS50240">
    <property type="entry name" value="TRYPSIN_DOM"/>
    <property type="match status" value="1"/>
</dbReference>
<dbReference type="Ensembl" id="ENSSHBT00005023639.1">
    <property type="protein sequence ID" value="ENSSHBP00005019802.1"/>
    <property type="gene ID" value="ENSSHBG00005016937.1"/>
</dbReference>
<dbReference type="SUPFAM" id="SSF50494">
    <property type="entry name" value="Trypsin-like serine proteases"/>
    <property type="match status" value="1"/>
</dbReference>
<dbReference type="Gene3D" id="2.40.10.10">
    <property type="entry name" value="Trypsin-like serine proteases"/>
    <property type="match status" value="1"/>
</dbReference>
<dbReference type="Proteomes" id="UP000472266">
    <property type="component" value="Chromosome 8"/>
</dbReference>
<dbReference type="PANTHER" id="PTHR24264">
    <property type="entry name" value="TRYPSIN-RELATED"/>
    <property type="match status" value="1"/>
</dbReference>
<proteinExistence type="predicted"/>
<dbReference type="PANTHER" id="PTHR24264:SF43">
    <property type="entry name" value="HEPATOCYTE GROWTH FACTOR ACTIVATOR"/>
    <property type="match status" value="1"/>
</dbReference>
<dbReference type="InterPro" id="IPR018114">
    <property type="entry name" value="TRYPSIN_HIS"/>
</dbReference>
<evidence type="ECO:0000256" key="3">
    <source>
        <dbReference type="ARBA" id="ARBA00022825"/>
    </source>
</evidence>
<reference evidence="7" key="3">
    <citation type="submission" date="2025-09" db="UniProtKB">
        <authorList>
            <consortium name="Ensembl"/>
        </authorList>
    </citation>
    <scope>IDENTIFICATION</scope>
</reference>
<keyword evidence="2 5" id="KW-0378">Hydrolase</keyword>
<evidence type="ECO:0000256" key="5">
    <source>
        <dbReference type="RuleBase" id="RU363034"/>
    </source>
</evidence>
<keyword evidence="3 5" id="KW-0720">Serine protease</keyword>
<dbReference type="SMART" id="SM00020">
    <property type="entry name" value="Tryp_SPc"/>
    <property type="match status" value="1"/>
</dbReference>
<dbReference type="InterPro" id="IPR033116">
    <property type="entry name" value="TRYPSIN_SER"/>
</dbReference>
<dbReference type="CDD" id="cd00190">
    <property type="entry name" value="Tryp_SPc"/>
    <property type="match status" value="1"/>
</dbReference>
<organism evidence="7 8">
    <name type="scientific">Strigops habroptila</name>
    <name type="common">Kakapo</name>
    <dbReference type="NCBI Taxonomy" id="2489341"/>
    <lineage>
        <taxon>Eukaryota</taxon>
        <taxon>Metazoa</taxon>
        <taxon>Chordata</taxon>
        <taxon>Craniata</taxon>
        <taxon>Vertebrata</taxon>
        <taxon>Euteleostomi</taxon>
        <taxon>Archelosauria</taxon>
        <taxon>Archosauria</taxon>
        <taxon>Dinosauria</taxon>
        <taxon>Saurischia</taxon>
        <taxon>Theropoda</taxon>
        <taxon>Coelurosauria</taxon>
        <taxon>Aves</taxon>
        <taxon>Neognathae</taxon>
        <taxon>Neoaves</taxon>
        <taxon>Telluraves</taxon>
        <taxon>Australaves</taxon>
        <taxon>Psittaciformes</taxon>
        <taxon>Psittacidae</taxon>
        <taxon>Strigops</taxon>
    </lineage>
</organism>
<dbReference type="GO" id="GO:0031638">
    <property type="term" value="P:zymogen activation"/>
    <property type="evidence" value="ECO:0007669"/>
    <property type="project" value="TreeGrafter"/>
</dbReference>
<evidence type="ECO:0000313" key="8">
    <source>
        <dbReference type="Proteomes" id="UP000472266"/>
    </source>
</evidence>